<organism evidence="1 2">
    <name type="scientific">Parasphingorhabdus cellanae</name>
    <dbReference type="NCBI Taxonomy" id="2806553"/>
    <lineage>
        <taxon>Bacteria</taxon>
        <taxon>Pseudomonadati</taxon>
        <taxon>Pseudomonadota</taxon>
        <taxon>Alphaproteobacteria</taxon>
        <taxon>Sphingomonadales</taxon>
        <taxon>Sphingomonadaceae</taxon>
        <taxon>Parasphingorhabdus</taxon>
    </lineage>
</organism>
<keyword evidence="2" id="KW-1185">Reference proteome</keyword>
<sequence>MMGPGMGPGAIIATREAEARNYSQTCKQDEVEEGWPPPHGSAAYAHDNVMQLFFRK</sequence>
<reference evidence="1 2" key="1">
    <citation type="submission" date="2021-03" db="EMBL/GenBank/DDBJ databases">
        <title>Complete genome of Parasphingorhabdus_sp.JHSY0214.</title>
        <authorList>
            <person name="Yoo J.H."/>
            <person name="Bae J.W."/>
        </authorList>
    </citation>
    <scope>NUCLEOTIDE SEQUENCE [LARGE SCALE GENOMIC DNA]</scope>
    <source>
        <strain evidence="1 2">JHSY0214</strain>
    </source>
</reference>
<name>A0ABX7T159_9SPHN</name>
<gene>
    <name evidence="1" type="ORF">J4G78_09365</name>
</gene>
<dbReference type="EMBL" id="CP071794">
    <property type="protein sequence ID" value="QTD54502.1"/>
    <property type="molecule type" value="Genomic_DNA"/>
</dbReference>
<evidence type="ECO:0000313" key="1">
    <source>
        <dbReference type="EMBL" id="QTD54502.1"/>
    </source>
</evidence>
<accession>A0ABX7T159</accession>
<dbReference type="RefSeq" id="WP_207986336.1">
    <property type="nucleotide sequence ID" value="NZ_CP071794.1"/>
</dbReference>
<proteinExistence type="predicted"/>
<evidence type="ECO:0000313" key="2">
    <source>
        <dbReference type="Proteomes" id="UP000663923"/>
    </source>
</evidence>
<dbReference type="Proteomes" id="UP000663923">
    <property type="component" value="Chromosome"/>
</dbReference>
<protein>
    <submittedName>
        <fullName evidence="1">Uncharacterized protein</fullName>
    </submittedName>
</protein>